<sequence length="671" mass="75051">MADTRLSRDEVDEAHDVVSQFFSAAMESDPVPTAAVVVDEAMDSGEPETEPEDEIEATQLLDDEEDGETEEVTATTTATESMTIREEMVVTSSTHVEVTTVTQQTTAAVMSVTPKKEETLESGDEPASIRPLTATFGTLWTAMEAKGWQTAQGGDNLFVSMPGTQFFNFRPNINVFDSKVKACWKWIAASAGAKSEAEDDAIIWETLWPVVQKEFQWFTMCNGPETWYVQPNTRFEEFQPNVTIFQNKKLAVVKCLANQKVRIELGDSVEGPQVIDFDAIVNPKAPTKKSSGAQTPVSSTKKERKASGDSFVTPPPKRPSSASKASADKSRKLSGSGMKVSSKNSTGKSPNKPSSVKKKKKVAKTPPKPEAPLYTPPEFKCTFGKVWEKLDDRGWYYRPGRFEYDYFSPQYTPGTAILNGNYFQSQAEFEAFLKDSGLWQEIENMLREEHDEVVEELRQEAEERRLKRLASQPKKKTSDTSTPTPASKPKPSRPSPKPKKKAPSSSGANNSAQKRNSYSSTTSSSVPQAKITTGKVVGELLKRGWHYKPGRFEYDYFKPGVTEKTGKLNEDYFQSEADLEHYLKMTGLWHEIAGEIQEAYLKEYAKELEEERENENARRSESTPPNKKPRLALQDFNKALSAEVPPGTEKQVSALANDIWSNSNHFEFERY</sequence>
<dbReference type="OrthoDB" id="70537at2759"/>
<feature type="region of interest" description="Disordered" evidence="1">
    <location>
        <begin position="457"/>
        <end position="527"/>
    </location>
</feature>
<reference evidence="2" key="1">
    <citation type="submission" date="2019-03" db="EMBL/GenBank/DDBJ databases">
        <title>Long read genome sequence of the mycoparasitic Pythium oligandrum ATCC 38472 isolated from sugarbeet rhizosphere.</title>
        <authorList>
            <person name="Gaulin E."/>
        </authorList>
    </citation>
    <scope>NUCLEOTIDE SEQUENCE</scope>
    <source>
        <strain evidence="2">ATCC 38472_TT</strain>
    </source>
</reference>
<gene>
    <name evidence="2" type="ORF">Poli38472_011530</name>
</gene>
<feature type="compositionally biased region" description="Polar residues" evidence="1">
    <location>
        <begin position="288"/>
        <end position="299"/>
    </location>
</feature>
<accession>A0A8K1FI62</accession>
<keyword evidence="3" id="KW-1185">Reference proteome</keyword>
<feature type="compositionally biased region" description="Polar residues" evidence="1">
    <location>
        <begin position="507"/>
        <end position="516"/>
    </location>
</feature>
<protein>
    <submittedName>
        <fullName evidence="2">Uncharacterized protein</fullName>
    </submittedName>
</protein>
<feature type="compositionally biased region" description="Basic and acidic residues" evidence="1">
    <location>
        <begin position="607"/>
        <end position="621"/>
    </location>
</feature>
<proteinExistence type="predicted"/>
<dbReference type="AlphaFoldDB" id="A0A8K1FI62"/>
<evidence type="ECO:0000313" key="3">
    <source>
        <dbReference type="Proteomes" id="UP000794436"/>
    </source>
</evidence>
<name>A0A8K1FI62_PYTOL</name>
<organism evidence="2 3">
    <name type="scientific">Pythium oligandrum</name>
    <name type="common">Mycoparasitic fungus</name>
    <dbReference type="NCBI Taxonomy" id="41045"/>
    <lineage>
        <taxon>Eukaryota</taxon>
        <taxon>Sar</taxon>
        <taxon>Stramenopiles</taxon>
        <taxon>Oomycota</taxon>
        <taxon>Peronosporomycetes</taxon>
        <taxon>Pythiales</taxon>
        <taxon>Pythiaceae</taxon>
        <taxon>Pythium</taxon>
    </lineage>
</organism>
<dbReference type="EMBL" id="SPLM01000039">
    <property type="protein sequence ID" value="TMW64650.1"/>
    <property type="molecule type" value="Genomic_DNA"/>
</dbReference>
<evidence type="ECO:0000256" key="1">
    <source>
        <dbReference type="SAM" id="MobiDB-lite"/>
    </source>
</evidence>
<comment type="caution">
    <text evidence="2">The sequence shown here is derived from an EMBL/GenBank/DDBJ whole genome shotgun (WGS) entry which is preliminary data.</text>
</comment>
<dbReference type="Proteomes" id="UP000794436">
    <property type="component" value="Unassembled WGS sequence"/>
</dbReference>
<feature type="region of interest" description="Disordered" evidence="1">
    <location>
        <begin position="283"/>
        <end position="375"/>
    </location>
</feature>
<feature type="region of interest" description="Disordered" evidence="1">
    <location>
        <begin position="607"/>
        <end position="632"/>
    </location>
</feature>
<evidence type="ECO:0000313" key="2">
    <source>
        <dbReference type="EMBL" id="TMW64650.1"/>
    </source>
</evidence>
<feature type="compositionally biased region" description="Pro residues" evidence="1">
    <location>
        <begin position="486"/>
        <end position="495"/>
    </location>
</feature>